<feature type="compositionally biased region" description="Polar residues" evidence="1">
    <location>
        <begin position="1"/>
        <end position="12"/>
    </location>
</feature>
<feature type="region of interest" description="Disordered" evidence="1">
    <location>
        <begin position="404"/>
        <end position="435"/>
    </location>
</feature>
<name>A0A1B9GVF8_9TREE</name>
<evidence type="ECO:0000313" key="2">
    <source>
        <dbReference type="EMBL" id="OCF34895.1"/>
    </source>
</evidence>
<feature type="region of interest" description="Disordered" evidence="1">
    <location>
        <begin position="1"/>
        <end position="22"/>
    </location>
</feature>
<evidence type="ECO:0000256" key="1">
    <source>
        <dbReference type="SAM" id="MobiDB-lite"/>
    </source>
</evidence>
<feature type="compositionally biased region" description="Low complexity" evidence="1">
    <location>
        <begin position="173"/>
        <end position="185"/>
    </location>
</feature>
<organism evidence="2 3">
    <name type="scientific">Kwoniella heveanensis BCC8398</name>
    <dbReference type="NCBI Taxonomy" id="1296120"/>
    <lineage>
        <taxon>Eukaryota</taxon>
        <taxon>Fungi</taxon>
        <taxon>Dikarya</taxon>
        <taxon>Basidiomycota</taxon>
        <taxon>Agaricomycotina</taxon>
        <taxon>Tremellomycetes</taxon>
        <taxon>Tremellales</taxon>
        <taxon>Cryptococcaceae</taxon>
        <taxon>Kwoniella</taxon>
    </lineage>
</organism>
<dbReference type="AlphaFoldDB" id="A0A1B9GVF8"/>
<accession>A0A1B9GVF8</accession>
<gene>
    <name evidence="2" type="ORF">I316_03442</name>
</gene>
<evidence type="ECO:0000313" key="3">
    <source>
        <dbReference type="Proteomes" id="UP000092666"/>
    </source>
</evidence>
<feature type="region of interest" description="Disordered" evidence="1">
    <location>
        <begin position="155"/>
        <end position="187"/>
    </location>
</feature>
<dbReference type="Proteomes" id="UP000092666">
    <property type="component" value="Unassembled WGS sequence"/>
</dbReference>
<reference evidence="2 3" key="1">
    <citation type="submission" date="2013-07" db="EMBL/GenBank/DDBJ databases">
        <title>The Genome Sequence of Cryptococcus heveanensis BCC8398.</title>
        <authorList>
            <consortium name="The Broad Institute Genome Sequencing Platform"/>
            <person name="Cuomo C."/>
            <person name="Litvintseva A."/>
            <person name="Chen Y."/>
            <person name="Heitman J."/>
            <person name="Sun S."/>
            <person name="Springer D."/>
            <person name="Dromer F."/>
            <person name="Young S.K."/>
            <person name="Zeng Q."/>
            <person name="Gargeya S."/>
            <person name="Fitzgerald M."/>
            <person name="Abouelleil A."/>
            <person name="Alvarado L."/>
            <person name="Berlin A.M."/>
            <person name="Chapman S.B."/>
            <person name="Dewar J."/>
            <person name="Goldberg J."/>
            <person name="Griggs A."/>
            <person name="Gujja S."/>
            <person name="Hansen M."/>
            <person name="Howarth C."/>
            <person name="Imamovic A."/>
            <person name="Larimer J."/>
            <person name="McCowan C."/>
            <person name="Murphy C."/>
            <person name="Pearson M."/>
            <person name="Priest M."/>
            <person name="Roberts A."/>
            <person name="Saif S."/>
            <person name="Shea T."/>
            <person name="Sykes S."/>
            <person name="Wortman J."/>
            <person name="Nusbaum C."/>
            <person name="Birren B."/>
        </authorList>
    </citation>
    <scope>NUCLEOTIDE SEQUENCE [LARGE SCALE GENOMIC DNA]</scope>
    <source>
        <strain evidence="2 3">BCC8398</strain>
    </source>
</reference>
<sequence>MSLPVSSSQSVAGPSHHRQLLPTIVADEPSDGALEEFEDDLAPLWDFKMYENALDTTFDRLLRPLVRTSLRVKVEFKGDISIDQHSRGKAVDGVPTPTWHDSPMQRKLREVYRTTHGERASKTAGNYKPDIIVRLQVDDGEGEYRHLQSLVGERKVFQPTKDQPVNVTQPRPSSSKSESVATVSVRSQSERNDAVLSRIDDKKYYQDITRQGFARTLVYMLSAKETSGTHLGMVNIHSRFSRLFYHHHYGMDDEGPGMNDEGPDTIIMECQAETLKRLSKGKVALKEPGIYGSPRIEPHSFIREVLRYRDLAHDIFAPCPVGQQSYPGINPDAVTTYVRAHTSAARSLLALNISSKPLPLLPLDPNLHDKLKEIEGRAVEFVDVSDADERHALASFDGKSIKRVPETSLGKRRRDEEPVDENQTPVLRRSTRSRPWAVDDEDEVDVELGRVAGKELGDEDRSFLARWLFEQGDCGRLSSPSPSLIDIFEVPLSVSSGMTEASSWSLGDLACPRSISPVSPISRQVDNGVNSSPVISTLPDVEDRILVGTNCGTNSVGSDAASMRLTEGALRALQMGRDVARSCEVESTSEDGPEVPLEVLLQVLAGSGVRLCLVMPQDMDILFGIT</sequence>
<dbReference type="EMBL" id="KV700123">
    <property type="protein sequence ID" value="OCF34895.1"/>
    <property type="molecule type" value="Genomic_DNA"/>
</dbReference>
<reference evidence="3" key="2">
    <citation type="submission" date="2013-12" db="EMBL/GenBank/DDBJ databases">
        <title>Evolution of pathogenesis and genome organization in the Tremellales.</title>
        <authorList>
            <person name="Cuomo C."/>
            <person name="Litvintseva A."/>
            <person name="Heitman J."/>
            <person name="Chen Y."/>
            <person name="Sun S."/>
            <person name="Springer D."/>
            <person name="Dromer F."/>
            <person name="Young S."/>
            <person name="Zeng Q."/>
            <person name="Chapman S."/>
            <person name="Gujja S."/>
            <person name="Saif S."/>
            <person name="Birren B."/>
        </authorList>
    </citation>
    <scope>NUCLEOTIDE SEQUENCE [LARGE SCALE GENOMIC DNA]</scope>
    <source>
        <strain evidence="3">BCC8398</strain>
    </source>
</reference>
<keyword evidence="3" id="KW-1185">Reference proteome</keyword>
<protein>
    <submittedName>
        <fullName evidence="2">Uncharacterized protein</fullName>
    </submittedName>
</protein>
<proteinExistence type="predicted"/>
<feature type="compositionally biased region" description="Polar residues" evidence="1">
    <location>
        <begin position="160"/>
        <end position="172"/>
    </location>
</feature>